<dbReference type="EMBL" id="JAPNTZ010000009">
    <property type="protein sequence ID" value="MCY1141372.1"/>
    <property type="molecule type" value="Genomic_DNA"/>
</dbReference>
<gene>
    <name evidence="3" type="ORF">OWR29_25520</name>
</gene>
<sequence>MAVSPDKLAAIVQATADLYRDGEDGLLRLLTRYLAKGIDTPDWALQRLLALQQLRGAANAILDRIGDELAATVLAAVDEAYAAGDTSVLGEIPNELAISAGAAAAAEVPRSDAMQALARGLVDDFGQRHNSILRRVDDVYRQVVASATASSIAGGLTRREAAQLAYARLVEQGVASFTDRRGRRWRMSSYVEMALRTVTQRAAVQGQVDRQTRLGLPFVVVSNAAEECERCRPYEGRVLRIDSGPIGSVQATSPATGEQVTVTVKATLDAARSAGFQHPNCRHAVRSYLPGVTQPPEQPTADPTGDEARQRQRAIERNIRRWKERELTALTPEAKAAATGKVKAWQGAMRDHLAANPTLKRLSYREQIGAGNVPKKAIPPVSRPATAPKKAQPAKPPAPAKPKAAPKPAEVKTTKASYDDRLKTAAAGDDALAAPKRSLIRTDTHARPGRKDGLTVDQRNALSDYQASNDFRMINVQLHDVAAGRTPLNEPRALDQIRHIDEAMAGSPLDRSVVVWRGFRRAKRTFGDRADGDLTGAEWTEPAYLSATSEERVTKDFAHTTTEPVVMRIIVPKGTKGIHISNARDEQGYPDEAEILLNRGMRLRVVADYGIVGSVRRIDVEVIS</sequence>
<evidence type="ECO:0000256" key="1">
    <source>
        <dbReference type="SAM" id="MobiDB-lite"/>
    </source>
</evidence>
<dbReference type="RefSeq" id="WP_267565758.1">
    <property type="nucleotide sequence ID" value="NZ_JAPNTZ010000009.1"/>
</dbReference>
<organism evidence="3 4">
    <name type="scientific">Paractinoplanes pyxinae</name>
    <dbReference type="NCBI Taxonomy" id="2997416"/>
    <lineage>
        <taxon>Bacteria</taxon>
        <taxon>Bacillati</taxon>
        <taxon>Actinomycetota</taxon>
        <taxon>Actinomycetes</taxon>
        <taxon>Micromonosporales</taxon>
        <taxon>Micromonosporaceae</taxon>
        <taxon>Paractinoplanes</taxon>
    </lineage>
</organism>
<dbReference type="InterPro" id="IPR009319">
    <property type="entry name" value="Phage_A118_VSP1"/>
</dbReference>
<evidence type="ECO:0000313" key="4">
    <source>
        <dbReference type="Proteomes" id="UP001151002"/>
    </source>
</evidence>
<reference evidence="3" key="1">
    <citation type="submission" date="2022-11" db="EMBL/GenBank/DDBJ databases">
        <authorList>
            <person name="Somphong A."/>
            <person name="Phongsopitanun W."/>
        </authorList>
    </citation>
    <scope>NUCLEOTIDE SEQUENCE</scope>
    <source>
        <strain evidence="3">Pm04-4</strain>
    </source>
</reference>
<dbReference type="Pfam" id="PF06152">
    <property type="entry name" value="Phage_min_cap2"/>
    <property type="match status" value="1"/>
</dbReference>
<protein>
    <recommendedName>
        <fullName evidence="2">ADP ribosyltransferase domain-containing protein</fullName>
    </recommendedName>
</protein>
<dbReference type="PROSITE" id="PS51996">
    <property type="entry name" value="TR_MART"/>
    <property type="match status" value="1"/>
</dbReference>
<proteinExistence type="predicted"/>
<dbReference type="Pfam" id="PF03496">
    <property type="entry name" value="ADPrib_exo_Tox"/>
    <property type="match status" value="1"/>
</dbReference>
<evidence type="ECO:0000259" key="2">
    <source>
        <dbReference type="Pfam" id="PF03496"/>
    </source>
</evidence>
<dbReference type="Proteomes" id="UP001151002">
    <property type="component" value="Unassembled WGS sequence"/>
</dbReference>
<feature type="domain" description="ADP ribosyltransferase" evidence="2">
    <location>
        <begin position="451"/>
        <end position="605"/>
    </location>
</feature>
<dbReference type="InterPro" id="IPR003540">
    <property type="entry name" value="ADP-ribosyltransferase"/>
</dbReference>
<accession>A0ABT4B5R1</accession>
<dbReference type="Gene3D" id="3.90.176.10">
    <property type="entry name" value="Toxin ADP-ribosyltransferase, Chain A, domain 1"/>
    <property type="match status" value="1"/>
</dbReference>
<keyword evidence="4" id="KW-1185">Reference proteome</keyword>
<feature type="compositionally biased region" description="Low complexity" evidence="1">
    <location>
        <begin position="384"/>
        <end position="393"/>
    </location>
</feature>
<evidence type="ECO:0000313" key="3">
    <source>
        <dbReference type="EMBL" id="MCY1141372.1"/>
    </source>
</evidence>
<feature type="region of interest" description="Disordered" evidence="1">
    <location>
        <begin position="291"/>
        <end position="312"/>
    </location>
</feature>
<feature type="compositionally biased region" description="Basic and acidic residues" evidence="1">
    <location>
        <begin position="409"/>
        <end position="419"/>
    </location>
</feature>
<comment type="caution">
    <text evidence="3">The sequence shown here is derived from an EMBL/GenBank/DDBJ whole genome shotgun (WGS) entry which is preliminary data.</text>
</comment>
<feature type="region of interest" description="Disordered" evidence="1">
    <location>
        <begin position="370"/>
        <end position="419"/>
    </location>
</feature>
<dbReference type="SUPFAM" id="SSF56399">
    <property type="entry name" value="ADP-ribosylation"/>
    <property type="match status" value="1"/>
</dbReference>
<name>A0ABT4B5R1_9ACTN</name>